<evidence type="ECO:0000313" key="1">
    <source>
        <dbReference type="EMBL" id="KAI9507001.1"/>
    </source>
</evidence>
<sequence>MAGTLFSIPIFFIVFRESLEAAMIVAILLGLVEQIVHLGPHNVERQSTSHEENSKKDGIEISSRERFSDENVVQQQNRSLIRKMRFQIFLGSLVGFIIAAAIGATFVAIWFTKASNLYQKSEELWEGTFRLIASILIFVMGITMLKLDGAKTKWRIKLQQSFEEQNRTGTARTGKWALFTLPFVIVLREGLEAVVFVGGVSLGQSAKSIPIAAIAGIICGLSCGFIIYTFASRSTLSVFLVVMTNFLLLIGAGLFSKAIKSYEKNAYNHLLGIDADDARGDGPGSFDVHGNVWHLDCCNADNYLDGNGWLIFGAITGWTNSATIGTVLSYVFYWIAVIATLVVFKWREGRLRVFGFESAAGKARRLRQAADADVVHEKVPAPEGPGDQISELPR</sequence>
<accession>A0ACC0U6X1</accession>
<keyword evidence="2" id="KW-1185">Reference proteome</keyword>
<comment type="caution">
    <text evidence="1">The sequence shown here is derived from an EMBL/GenBank/DDBJ whole genome shotgun (WGS) entry which is preliminary data.</text>
</comment>
<name>A0ACC0U6X1_9AGAM</name>
<organism evidence="1 2">
    <name type="scientific">Russula earlei</name>
    <dbReference type="NCBI Taxonomy" id="71964"/>
    <lineage>
        <taxon>Eukaryota</taxon>
        <taxon>Fungi</taxon>
        <taxon>Dikarya</taxon>
        <taxon>Basidiomycota</taxon>
        <taxon>Agaricomycotina</taxon>
        <taxon>Agaricomycetes</taxon>
        <taxon>Russulales</taxon>
        <taxon>Russulaceae</taxon>
        <taxon>Russula</taxon>
    </lineage>
</organism>
<gene>
    <name evidence="1" type="ORF">F5148DRAFT_1209058</name>
</gene>
<reference evidence="1" key="1">
    <citation type="submission" date="2021-03" db="EMBL/GenBank/DDBJ databases">
        <title>Evolutionary priming and transition to the ectomycorrhizal habit in an iconic lineage of mushroom-forming fungi: is preadaptation a requirement?</title>
        <authorList>
            <consortium name="DOE Joint Genome Institute"/>
            <person name="Looney B.P."/>
            <person name="Miyauchi S."/>
            <person name="Morin E."/>
            <person name="Drula E."/>
            <person name="Courty P.E."/>
            <person name="Chicoki N."/>
            <person name="Fauchery L."/>
            <person name="Kohler A."/>
            <person name="Kuo A."/>
            <person name="LaButti K."/>
            <person name="Pangilinan J."/>
            <person name="Lipzen A."/>
            <person name="Riley R."/>
            <person name="Andreopoulos W."/>
            <person name="He G."/>
            <person name="Johnson J."/>
            <person name="Barry K.W."/>
            <person name="Grigoriev I.V."/>
            <person name="Nagy L."/>
            <person name="Hibbett D."/>
            <person name="Henrissat B."/>
            <person name="Matheny P.B."/>
            <person name="Labbe J."/>
            <person name="Martin A.F."/>
        </authorList>
    </citation>
    <scope>NUCLEOTIDE SEQUENCE</scope>
    <source>
        <strain evidence="1">BPL698</strain>
    </source>
</reference>
<protein>
    <submittedName>
        <fullName evidence="1">Iron permease FTR1</fullName>
    </submittedName>
</protein>
<proteinExistence type="predicted"/>
<dbReference type="EMBL" id="JAGFNK010000145">
    <property type="protein sequence ID" value="KAI9507001.1"/>
    <property type="molecule type" value="Genomic_DNA"/>
</dbReference>
<evidence type="ECO:0000313" key="2">
    <source>
        <dbReference type="Proteomes" id="UP001207468"/>
    </source>
</evidence>
<dbReference type="Proteomes" id="UP001207468">
    <property type="component" value="Unassembled WGS sequence"/>
</dbReference>